<reference evidence="2 3" key="1">
    <citation type="journal article" date="2021" name="Sci. Rep.">
        <title>Genome sequencing of the multicellular alga Astrephomene provides insights into convergent evolution of germ-soma differentiation.</title>
        <authorList>
            <person name="Yamashita S."/>
            <person name="Yamamoto K."/>
            <person name="Matsuzaki R."/>
            <person name="Suzuki S."/>
            <person name="Yamaguchi H."/>
            <person name="Hirooka S."/>
            <person name="Minakuchi Y."/>
            <person name="Miyagishima S."/>
            <person name="Kawachi M."/>
            <person name="Toyoda A."/>
            <person name="Nozaki H."/>
        </authorList>
    </citation>
    <scope>NUCLEOTIDE SEQUENCE [LARGE SCALE GENOMIC DNA]</scope>
    <source>
        <strain evidence="2 3">NIES-4017</strain>
    </source>
</reference>
<gene>
    <name evidence="2" type="ORF">Agub_g6578</name>
</gene>
<feature type="non-terminal residue" evidence="2">
    <location>
        <position position="268"/>
    </location>
</feature>
<dbReference type="EMBL" id="BMAR01000009">
    <property type="protein sequence ID" value="GFR45189.1"/>
    <property type="molecule type" value="Genomic_DNA"/>
</dbReference>
<accession>A0AAD3DQ70</accession>
<proteinExistence type="predicted"/>
<dbReference type="PANTHER" id="PTHR34548">
    <property type="entry name" value="PROTEIN TIC 21, CHLOROPLASTIC"/>
    <property type="match status" value="1"/>
</dbReference>
<feature type="transmembrane region" description="Helical" evidence="1">
    <location>
        <begin position="233"/>
        <end position="252"/>
    </location>
</feature>
<evidence type="ECO:0000256" key="1">
    <source>
        <dbReference type="SAM" id="Phobius"/>
    </source>
</evidence>
<dbReference type="Proteomes" id="UP001054857">
    <property type="component" value="Unassembled WGS sequence"/>
</dbReference>
<comment type="caution">
    <text evidence="2">The sequence shown here is derived from an EMBL/GenBank/DDBJ whole genome shotgun (WGS) entry which is preliminary data.</text>
</comment>
<feature type="transmembrane region" description="Helical" evidence="1">
    <location>
        <begin position="190"/>
        <end position="213"/>
    </location>
</feature>
<sequence length="268" mass="27507">MAAIHFAQPQLGIRTCPLKVATRSSLTCIARTPARLDRKERVGVAPQPGFAAMMPRVGPAAPKLQVKAASFLRRESSPPLDPESPEQVALRASAGWQCGLSFVAFWVQLALSVVAAGVLLFSLATTANSANQALSAAWPRYLTAAGTALSLTSAFFAHGFLRLGRQLRAGGGVAAGWLAGSLLRCNAVNVAGIAVTVVGLQASVGTLVARSLVSSVQAPFAVAPPSALVSLDVFALQAATNTLLAHVVSLLFTNLMMRLLGSAGAAAG</sequence>
<keyword evidence="1" id="KW-0472">Membrane</keyword>
<dbReference type="InterPro" id="IPR022051">
    <property type="entry name" value="DUF3611"/>
</dbReference>
<dbReference type="Pfam" id="PF12263">
    <property type="entry name" value="DUF3611"/>
    <property type="match status" value="1"/>
</dbReference>
<dbReference type="PANTHER" id="PTHR34548:SF2">
    <property type="entry name" value="PROTEIN TIC 21, CHLOROPLASTIC"/>
    <property type="match status" value="1"/>
</dbReference>
<feature type="transmembrane region" description="Helical" evidence="1">
    <location>
        <begin position="141"/>
        <end position="161"/>
    </location>
</feature>
<organism evidence="2 3">
    <name type="scientific">Astrephomene gubernaculifera</name>
    <dbReference type="NCBI Taxonomy" id="47775"/>
    <lineage>
        <taxon>Eukaryota</taxon>
        <taxon>Viridiplantae</taxon>
        <taxon>Chlorophyta</taxon>
        <taxon>core chlorophytes</taxon>
        <taxon>Chlorophyceae</taxon>
        <taxon>CS clade</taxon>
        <taxon>Chlamydomonadales</taxon>
        <taxon>Astrephomenaceae</taxon>
        <taxon>Astrephomene</taxon>
    </lineage>
</organism>
<evidence type="ECO:0000313" key="2">
    <source>
        <dbReference type="EMBL" id="GFR45189.1"/>
    </source>
</evidence>
<feature type="transmembrane region" description="Helical" evidence="1">
    <location>
        <begin position="100"/>
        <end position="121"/>
    </location>
</feature>
<keyword evidence="1" id="KW-1133">Transmembrane helix</keyword>
<protein>
    <submittedName>
        <fullName evidence="2">Uncharacterized protein</fullName>
    </submittedName>
</protein>
<keyword evidence="3" id="KW-1185">Reference proteome</keyword>
<name>A0AAD3DQ70_9CHLO</name>
<keyword evidence="1" id="KW-0812">Transmembrane</keyword>
<dbReference type="AlphaFoldDB" id="A0AAD3DQ70"/>
<evidence type="ECO:0000313" key="3">
    <source>
        <dbReference type="Proteomes" id="UP001054857"/>
    </source>
</evidence>